<protein>
    <submittedName>
        <fullName evidence="2">Uncharacterized protein</fullName>
    </submittedName>
</protein>
<evidence type="ECO:0000256" key="1">
    <source>
        <dbReference type="SAM" id="MobiDB-lite"/>
    </source>
</evidence>
<organism evidence="2 3">
    <name type="scientific">Durusdinium trenchii</name>
    <dbReference type="NCBI Taxonomy" id="1381693"/>
    <lineage>
        <taxon>Eukaryota</taxon>
        <taxon>Sar</taxon>
        <taxon>Alveolata</taxon>
        <taxon>Dinophyceae</taxon>
        <taxon>Suessiales</taxon>
        <taxon>Symbiodiniaceae</taxon>
        <taxon>Durusdinium</taxon>
    </lineage>
</organism>
<feature type="region of interest" description="Disordered" evidence="1">
    <location>
        <begin position="177"/>
        <end position="218"/>
    </location>
</feature>
<comment type="caution">
    <text evidence="2">The sequence shown here is derived from an EMBL/GenBank/DDBJ whole genome shotgun (WGS) entry which is preliminary data.</text>
</comment>
<accession>A0ABP0JVL4</accession>
<evidence type="ECO:0000313" key="3">
    <source>
        <dbReference type="Proteomes" id="UP001642484"/>
    </source>
</evidence>
<dbReference type="EMBL" id="CAXAMN010006635">
    <property type="protein sequence ID" value="CAK9018364.1"/>
    <property type="molecule type" value="Genomic_DNA"/>
</dbReference>
<dbReference type="Proteomes" id="UP001642484">
    <property type="component" value="Unassembled WGS sequence"/>
</dbReference>
<name>A0ABP0JVL4_9DINO</name>
<reference evidence="2 3" key="1">
    <citation type="submission" date="2024-02" db="EMBL/GenBank/DDBJ databases">
        <authorList>
            <person name="Chen Y."/>
            <person name="Shah S."/>
            <person name="Dougan E. K."/>
            <person name="Thang M."/>
            <person name="Chan C."/>
        </authorList>
    </citation>
    <scope>NUCLEOTIDE SEQUENCE [LARGE SCALE GENOMIC DNA]</scope>
</reference>
<gene>
    <name evidence="2" type="ORF">CCMP2556_LOCUS13241</name>
</gene>
<proteinExistence type="predicted"/>
<keyword evidence="3" id="KW-1185">Reference proteome</keyword>
<sequence length="299" mass="32962">MVCLDSTLGAKQGTLYRAPRAAELKATDDNAWARSDYWQLMTCKPSPPLSVSHLTIRWHSFVLYEMMDELSKECYLCGFSETTNPVVHTYACTQIKDKLIEDWKSGSGCIGSWTPRFNPEPDQSTNLQPQVPTMKVCKVENDVPVIPKEVRERWLNDPVRNPDWRVRLKNFDAVFAAPSDPGTSAPRPRPDPSAQDVDLGADKPTPPQEGGSATTDSHAPASMTVEAFKQKFPTVTATVAINLGQTVTAYLVENQVYIMCAVKHRIVGAESREAKCIFPYGGGQWISDGAKAGTLAKVD</sequence>
<evidence type="ECO:0000313" key="2">
    <source>
        <dbReference type="EMBL" id="CAK9018364.1"/>
    </source>
</evidence>